<protein>
    <submittedName>
        <fullName evidence="2">Uncharacterized protein</fullName>
    </submittedName>
</protein>
<organism evidence="2 3">
    <name type="scientific">Halovivax ruber (strain DSM 18193 / JCM 13892 / XH-70)</name>
    <dbReference type="NCBI Taxonomy" id="797302"/>
    <lineage>
        <taxon>Archaea</taxon>
        <taxon>Methanobacteriati</taxon>
        <taxon>Methanobacteriota</taxon>
        <taxon>Stenosarchaea group</taxon>
        <taxon>Halobacteria</taxon>
        <taxon>Halobacteriales</taxon>
        <taxon>Natrialbaceae</taxon>
        <taxon>Halovivax</taxon>
    </lineage>
</organism>
<keyword evidence="1" id="KW-1133">Transmembrane helix</keyword>
<proteinExistence type="predicted"/>
<evidence type="ECO:0000256" key="1">
    <source>
        <dbReference type="SAM" id="Phobius"/>
    </source>
</evidence>
<name>L0IBW4_HALRX</name>
<dbReference type="EMBL" id="CP003050">
    <property type="protein sequence ID" value="AGB16283.1"/>
    <property type="molecule type" value="Genomic_DNA"/>
</dbReference>
<evidence type="ECO:0000313" key="2">
    <source>
        <dbReference type="EMBL" id="AGB16283.1"/>
    </source>
</evidence>
<sequence length="34" mass="3530">METILTVVGVAFVVGVVYALIRVLLGGDMPNLIG</sequence>
<keyword evidence="1" id="KW-0472">Membrane</keyword>
<keyword evidence="1" id="KW-0812">Transmembrane</keyword>
<feature type="transmembrane region" description="Helical" evidence="1">
    <location>
        <begin position="6"/>
        <end position="25"/>
    </location>
</feature>
<dbReference type="HOGENOM" id="CLU_3371321_0_0_2"/>
<reference evidence="2" key="1">
    <citation type="submission" date="2011-09" db="EMBL/GenBank/DDBJ databases">
        <title>Complete sequence of Halovivax ruber XH-70.</title>
        <authorList>
            <consortium name="US DOE Joint Genome Institute"/>
            <person name="Lucas S."/>
            <person name="Han J."/>
            <person name="Lapidus A."/>
            <person name="Cheng J.-F."/>
            <person name="Goodwin L."/>
            <person name="Pitluck S."/>
            <person name="Peters L."/>
            <person name="Mikhailova N."/>
            <person name="Davenport K."/>
            <person name="Detter J.C."/>
            <person name="Han C."/>
            <person name="Tapia R."/>
            <person name="Land M."/>
            <person name="Hauser L."/>
            <person name="Kyrpides N."/>
            <person name="Ivanova N."/>
            <person name="Pagani I."/>
            <person name="Sproer C."/>
            <person name="Anderson I."/>
            <person name="Woyke T."/>
        </authorList>
    </citation>
    <scope>NUCLEOTIDE SEQUENCE</scope>
    <source>
        <strain evidence="2">XH-70</strain>
    </source>
</reference>
<keyword evidence="3" id="KW-1185">Reference proteome</keyword>
<evidence type="ECO:0000313" key="3">
    <source>
        <dbReference type="Proteomes" id="UP000010846"/>
    </source>
</evidence>
<dbReference type="AlphaFoldDB" id="L0IBW4"/>
<gene>
    <name evidence="2" type="ordered locus">Halru_1677</name>
</gene>
<accession>L0IBW4</accession>
<dbReference type="Proteomes" id="UP000010846">
    <property type="component" value="Chromosome"/>
</dbReference>
<dbReference type="KEGG" id="hru:Halru_1677"/>
<dbReference type="STRING" id="797302.Halru_1677"/>